<keyword evidence="2" id="KW-1133">Transmembrane helix</keyword>
<feature type="transmembrane region" description="Helical" evidence="2">
    <location>
        <begin position="629"/>
        <end position="650"/>
    </location>
</feature>
<dbReference type="AlphaFoldDB" id="A0A7W7ZWL1"/>
<protein>
    <submittedName>
        <fullName evidence="3">Uncharacterized protein</fullName>
    </submittedName>
</protein>
<name>A0A7W7ZWL1_9ACTN</name>
<feature type="compositionally biased region" description="Pro residues" evidence="1">
    <location>
        <begin position="608"/>
        <end position="622"/>
    </location>
</feature>
<feature type="compositionally biased region" description="Pro residues" evidence="1">
    <location>
        <begin position="341"/>
        <end position="355"/>
    </location>
</feature>
<feature type="compositionally biased region" description="Basic and acidic residues" evidence="1">
    <location>
        <begin position="143"/>
        <end position="158"/>
    </location>
</feature>
<feature type="compositionally biased region" description="Pro residues" evidence="1">
    <location>
        <begin position="424"/>
        <end position="449"/>
    </location>
</feature>
<feature type="compositionally biased region" description="Pro residues" evidence="1">
    <location>
        <begin position="516"/>
        <end position="533"/>
    </location>
</feature>
<feature type="compositionally biased region" description="Low complexity" evidence="1">
    <location>
        <begin position="100"/>
        <end position="109"/>
    </location>
</feature>
<feature type="compositionally biased region" description="Low complexity" evidence="1">
    <location>
        <begin position="658"/>
        <end position="685"/>
    </location>
</feature>
<evidence type="ECO:0000256" key="2">
    <source>
        <dbReference type="SAM" id="Phobius"/>
    </source>
</evidence>
<feature type="region of interest" description="Disordered" evidence="1">
    <location>
        <begin position="657"/>
        <end position="698"/>
    </location>
</feature>
<feature type="compositionally biased region" description="Pro residues" evidence="1">
    <location>
        <begin position="76"/>
        <end position="99"/>
    </location>
</feature>
<keyword evidence="2" id="KW-0472">Membrane</keyword>
<organism evidence="3 4">
    <name type="scientific">Nonomuraea endophytica</name>
    <dbReference type="NCBI Taxonomy" id="714136"/>
    <lineage>
        <taxon>Bacteria</taxon>
        <taxon>Bacillati</taxon>
        <taxon>Actinomycetota</taxon>
        <taxon>Actinomycetes</taxon>
        <taxon>Streptosporangiales</taxon>
        <taxon>Streptosporangiaceae</taxon>
        <taxon>Nonomuraea</taxon>
    </lineage>
</organism>
<dbReference type="Proteomes" id="UP000568380">
    <property type="component" value="Unassembled WGS sequence"/>
</dbReference>
<reference evidence="3 4" key="1">
    <citation type="submission" date="2020-08" db="EMBL/GenBank/DDBJ databases">
        <title>Genomic Encyclopedia of Type Strains, Phase IV (KMG-IV): sequencing the most valuable type-strain genomes for metagenomic binning, comparative biology and taxonomic classification.</title>
        <authorList>
            <person name="Goeker M."/>
        </authorList>
    </citation>
    <scope>NUCLEOTIDE SEQUENCE [LARGE SCALE GENOMIC DNA]</scope>
    <source>
        <strain evidence="3 4">DSM 45385</strain>
    </source>
</reference>
<feature type="compositionally biased region" description="Polar residues" evidence="1">
    <location>
        <begin position="590"/>
        <end position="601"/>
    </location>
</feature>
<accession>A0A7W7ZWL1</accession>
<comment type="caution">
    <text evidence="3">The sequence shown here is derived from an EMBL/GenBank/DDBJ whole genome shotgun (WGS) entry which is preliminary data.</text>
</comment>
<dbReference type="RefSeq" id="WP_184958050.1">
    <property type="nucleotide sequence ID" value="NZ_JACHIN010000001.1"/>
</dbReference>
<keyword evidence="2" id="KW-0812">Transmembrane</keyword>
<feature type="compositionally biased region" description="Polar residues" evidence="1">
    <location>
        <begin position="411"/>
        <end position="423"/>
    </location>
</feature>
<sequence>MRGQEPGSEHERAETDSSVTPASTPPPSFGQLLSPADDPTTPPILYGDAVTEGGEGDQQETAERLPWPSAGGAPIPVYPGPPPNLPAPEPPSWPDPPGTTRPATGRPVPLGDNGALPLPGHSVDSGAQPAAGFPGGGGPQHGLPEHGLPDHGLPEHASPESALPDDGQTRHWHPGHLGPPSDTGPHSASADPGPHGAPQYGAAPNTGPHGAPTSSAPTSGAPTSGAPAYGTPGGGGPQPTPTDALGYPPPPSPAPDSGTADTNPANPLPGPPHADVRPWNVAPPAPEPVPTADLPELPAFPGAKPWEVPGEEAEYDWFADPEPDDPQLTRTSWPKPELPSDTPPPGDPTWEPPPGFTAAAAGMQVWPSPVTDSSVPPWPAATGEPIPGTDYDALEPPAPWPGTPAVPANPQDAQHSGPALQNNPPQPPGHPGGPPQPAGHQSPPQPPAHPSTGQNQPPGHQGAGPNQPPGHPGAGPNQPSDPGLTLPVARQAEPGDIPVWPMKQSDDTGPHQLPELPFPPEVWGPKPALPAPRQPMALPPADSDTPPHGIPAFPGPRPPATNNPAPQQPPVAPPHNFQPPARQAFGNQPFAGQQGQTQPGSLFTPGGPATPPQPGHPGPQQPPAKGKKVLLAALGVLVLAGVATGAFFAYRSINGSKPADAAASQPPATTQPSTTATTDPPDDTAGASVLNSEQTDPKKLALTEAFPAKKIKIGGRSFTRVKTSMAENCEKVAAGPFADALRKQDCSRVLRATYVDSKRRYAVTTGLAVLPTKEAAVEADQAKNLSRNLWFRALPGSAGSGGDRIHIAGGYAAGLVWGRYIVFSYATYADGHTPTEKETGLGKISGGFRDQTAKVLERRIAAS</sequence>
<feature type="region of interest" description="Disordered" evidence="1">
    <location>
        <begin position="1"/>
        <end position="625"/>
    </location>
</feature>
<feature type="compositionally biased region" description="Acidic residues" evidence="1">
    <location>
        <begin position="309"/>
        <end position="325"/>
    </location>
</feature>
<evidence type="ECO:0000313" key="4">
    <source>
        <dbReference type="Proteomes" id="UP000568380"/>
    </source>
</evidence>
<feature type="compositionally biased region" description="Pro residues" evidence="1">
    <location>
        <begin position="553"/>
        <end position="577"/>
    </location>
</feature>
<keyword evidence="4" id="KW-1185">Reference proteome</keyword>
<proteinExistence type="predicted"/>
<gene>
    <name evidence="3" type="ORF">HNR40_000534</name>
</gene>
<evidence type="ECO:0000313" key="3">
    <source>
        <dbReference type="EMBL" id="MBB5075088.1"/>
    </source>
</evidence>
<evidence type="ECO:0000256" key="1">
    <source>
        <dbReference type="SAM" id="MobiDB-lite"/>
    </source>
</evidence>
<feature type="compositionally biased region" description="Low complexity" evidence="1">
    <location>
        <begin position="210"/>
        <end position="230"/>
    </location>
</feature>
<dbReference type="PRINTS" id="PR01217">
    <property type="entry name" value="PRICHEXTENSN"/>
</dbReference>
<dbReference type="EMBL" id="JACHIN010000001">
    <property type="protein sequence ID" value="MBB5075088.1"/>
    <property type="molecule type" value="Genomic_DNA"/>
</dbReference>